<gene>
    <name evidence="1" type="primary">39</name>
    <name evidence="1" type="ORF">SEA_SHAMBRE1_39</name>
</gene>
<name>A0A977KNL0_9CAUD</name>
<dbReference type="RefSeq" id="YP_010755382.1">
    <property type="nucleotide sequence ID" value="NC_073469.1"/>
</dbReference>
<reference evidence="1" key="1">
    <citation type="submission" date="2022-08" db="EMBL/GenBank/DDBJ databases">
        <authorList>
            <person name="Dojs M.A."/>
            <person name="Fleischacker C.L."/>
            <person name="Jackson S.M."/>
            <person name="Feiring S.B."/>
            <person name="Webb R.J."/>
            <person name="Schaefbauer A.B."/>
            <person name="Vigness C.A."/>
            <person name="Boyle B.L."/>
            <person name="Frank J.R."/>
            <person name="Fleischacker T.C."/>
            <person name="Ackerman S.B."/>
            <person name="Balish M.F."/>
            <person name="Garlena R.A."/>
            <person name="Russell D.A."/>
            <person name="Jacobs-Sera D."/>
            <person name="Hatfull G.F."/>
        </authorList>
    </citation>
    <scope>NUCLEOTIDE SEQUENCE</scope>
</reference>
<dbReference type="EMBL" id="OP297545">
    <property type="protein sequence ID" value="UXE04775.1"/>
    <property type="molecule type" value="Genomic_DNA"/>
</dbReference>
<evidence type="ECO:0000313" key="2">
    <source>
        <dbReference type="Proteomes" id="UP001063033"/>
    </source>
</evidence>
<keyword evidence="2" id="KW-1185">Reference proteome</keyword>
<dbReference type="Proteomes" id="UP001063033">
    <property type="component" value="Segment"/>
</dbReference>
<accession>A0A977KNL0</accession>
<organism evidence="1 2">
    <name type="scientific">Arthrobacter phage Shambre1</name>
    <dbReference type="NCBI Taxonomy" id="2927284"/>
    <lineage>
        <taxon>Viruses</taxon>
        <taxon>Duplodnaviria</taxon>
        <taxon>Heunggongvirae</taxon>
        <taxon>Uroviricota</taxon>
        <taxon>Caudoviricetes</taxon>
        <taxon>Bismarckvirus</taxon>
        <taxon>Bismarckvirus shambre1</taxon>
    </lineage>
</organism>
<protein>
    <submittedName>
        <fullName evidence="1">Uncharacterized protein</fullName>
    </submittedName>
</protein>
<sequence length="131" mass="14088">MAEAAPERANLAAVPDTEDGRQQRMVALAAQILHHKDQAAKHAAAAKAAEVALAQLHGKQGSTIPVGDYQVTWKNPNSAFDKEAFVKAYPIEANAYLYKTPEPVLDTDAIPPKLKKQFMKPGEGTGSIVIK</sequence>
<proteinExistence type="predicted"/>
<evidence type="ECO:0000313" key="1">
    <source>
        <dbReference type="EMBL" id="UXE04775.1"/>
    </source>
</evidence>
<dbReference type="KEGG" id="vg:80020034"/>
<dbReference type="GeneID" id="80020034"/>